<dbReference type="InterPro" id="IPR013545">
    <property type="entry name" value="T2SS_protein-GspG_C"/>
</dbReference>
<keyword evidence="5" id="KW-1185">Reference proteome</keyword>
<feature type="signal peptide" evidence="2">
    <location>
        <begin position="1"/>
        <end position="28"/>
    </location>
</feature>
<gene>
    <name evidence="4" type="ORF">ACFQY0_01150</name>
</gene>
<accession>A0ABW2L3N8</accession>
<dbReference type="Gene3D" id="3.30.700.10">
    <property type="entry name" value="Glycoprotein, Type 4 Pilin"/>
    <property type="match status" value="1"/>
</dbReference>
<sequence length="173" mass="19094">MSSRVTQFPFFTLLVTLTILTTSSQASAKRTRISGDFNSLGAAVRIYKTTTGILPDPELGLGCLVHRPASLPPQARWTQLLDEVPTDPWGIPYSYVAGDGYPSGFGFYSPGKDGISRTQGNDPDDINSWSEESREPLIDLKLHWKTAGFLIFATLTIGFLIGKIRYQRRINPA</sequence>
<evidence type="ECO:0000259" key="3">
    <source>
        <dbReference type="Pfam" id="PF08334"/>
    </source>
</evidence>
<organism evidence="4 5">
    <name type="scientific">Haloferula chungangensis</name>
    <dbReference type="NCBI Taxonomy" id="1048331"/>
    <lineage>
        <taxon>Bacteria</taxon>
        <taxon>Pseudomonadati</taxon>
        <taxon>Verrucomicrobiota</taxon>
        <taxon>Verrucomicrobiia</taxon>
        <taxon>Verrucomicrobiales</taxon>
        <taxon>Verrucomicrobiaceae</taxon>
        <taxon>Haloferula</taxon>
    </lineage>
</organism>
<proteinExistence type="predicted"/>
<keyword evidence="2" id="KW-0732">Signal</keyword>
<dbReference type="Pfam" id="PF08334">
    <property type="entry name" value="T2SSG"/>
    <property type="match status" value="1"/>
</dbReference>
<name>A0ABW2L3N8_9BACT</name>
<dbReference type="RefSeq" id="WP_379708210.1">
    <property type="nucleotide sequence ID" value="NZ_JBHTBS010000001.1"/>
</dbReference>
<comment type="caution">
    <text evidence="4">The sequence shown here is derived from an EMBL/GenBank/DDBJ whole genome shotgun (WGS) entry which is preliminary data.</text>
</comment>
<feature type="transmembrane region" description="Helical" evidence="1">
    <location>
        <begin position="142"/>
        <end position="161"/>
    </location>
</feature>
<keyword evidence="1" id="KW-0812">Transmembrane</keyword>
<evidence type="ECO:0000313" key="4">
    <source>
        <dbReference type="EMBL" id="MFC7335766.1"/>
    </source>
</evidence>
<feature type="domain" description="Type II secretion system protein GspG C-terminal" evidence="3">
    <location>
        <begin position="24"/>
        <end position="129"/>
    </location>
</feature>
<evidence type="ECO:0000313" key="5">
    <source>
        <dbReference type="Proteomes" id="UP001596472"/>
    </source>
</evidence>
<protein>
    <submittedName>
        <fullName evidence="4">Type II secretion system protein GspG</fullName>
    </submittedName>
</protein>
<dbReference type="InterPro" id="IPR045584">
    <property type="entry name" value="Pilin-like"/>
</dbReference>
<evidence type="ECO:0000256" key="1">
    <source>
        <dbReference type="SAM" id="Phobius"/>
    </source>
</evidence>
<keyword evidence="1" id="KW-0472">Membrane</keyword>
<dbReference type="SUPFAM" id="SSF54523">
    <property type="entry name" value="Pili subunits"/>
    <property type="match status" value="1"/>
</dbReference>
<evidence type="ECO:0000256" key="2">
    <source>
        <dbReference type="SAM" id="SignalP"/>
    </source>
</evidence>
<keyword evidence="1" id="KW-1133">Transmembrane helix</keyword>
<dbReference type="Proteomes" id="UP001596472">
    <property type="component" value="Unassembled WGS sequence"/>
</dbReference>
<feature type="chain" id="PRO_5046046740" evidence="2">
    <location>
        <begin position="29"/>
        <end position="173"/>
    </location>
</feature>
<dbReference type="EMBL" id="JBHTBS010000001">
    <property type="protein sequence ID" value="MFC7335766.1"/>
    <property type="molecule type" value="Genomic_DNA"/>
</dbReference>
<reference evidence="5" key="1">
    <citation type="journal article" date="2019" name="Int. J. Syst. Evol. Microbiol.">
        <title>The Global Catalogue of Microorganisms (GCM) 10K type strain sequencing project: providing services to taxonomists for standard genome sequencing and annotation.</title>
        <authorList>
            <consortium name="The Broad Institute Genomics Platform"/>
            <consortium name="The Broad Institute Genome Sequencing Center for Infectious Disease"/>
            <person name="Wu L."/>
            <person name="Ma J."/>
        </authorList>
    </citation>
    <scope>NUCLEOTIDE SEQUENCE [LARGE SCALE GENOMIC DNA]</scope>
    <source>
        <strain evidence="5">CGMCC 4.1467</strain>
    </source>
</reference>